<dbReference type="Gene3D" id="3.30.40.10">
    <property type="entry name" value="Zinc/RING finger domain, C3HC4 (zinc finger)"/>
    <property type="match status" value="1"/>
</dbReference>
<dbReference type="PROSITE" id="PS50089">
    <property type="entry name" value="ZF_RING_2"/>
    <property type="match status" value="1"/>
</dbReference>
<keyword evidence="1" id="KW-0863">Zinc-finger</keyword>
<dbReference type="InterPro" id="IPR001841">
    <property type="entry name" value="Znf_RING"/>
</dbReference>
<sequence length="279" mass="30996">MKFSEKPAGPSTRSRRRCRQDKSNNSSEPMDCEHYGKLLSGLQTDCIRNSGPLLTDKQQKGDDSNNTSDNHDNFHIESEYYGKVLSESQIDYIRNSGPLLIKKQQKKKVPQVVDQPGEDQTEKDLPDEFCEPVTISEPSSNTNPKRRRGRKAEASPSNTTLSSAKKASTSKKKIKAQSPAPPASPTPPTPTRDHHITWDLFDETPASVDQNCPLCENDLSSTVLEVEDEYEIFGVEQVTLPCVAILACGHAFHSECLESITLQDQRTDPPCIFCLSCVT</sequence>
<organism evidence="4 5">
    <name type="scientific">Coffea arabica</name>
    <name type="common">Arabian coffee</name>
    <dbReference type="NCBI Taxonomy" id="13443"/>
    <lineage>
        <taxon>Eukaryota</taxon>
        <taxon>Viridiplantae</taxon>
        <taxon>Streptophyta</taxon>
        <taxon>Embryophyta</taxon>
        <taxon>Tracheophyta</taxon>
        <taxon>Spermatophyta</taxon>
        <taxon>Magnoliopsida</taxon>
        <taxon>eudicotyledons</taxon>
        <taxon>Gunneridae</taxon>
        <taxon>Pentapetalae</taxon>
        <taxon>asterids</taxon>
        <taxon>lamiids</taxon>
        <taxon>Gentianales</taxon>
        <taxon>Rubiaceae</taxon>
        <taxon>Ixoroideae</taxon>
        <taxon>Gardenieae complex</taxon>
        <taxon>Bertiereae - Coffeeae clade</taxon>
        <taxon>Coffeeae</taxon>
        <taxon>Coffea</taxon>
    </lineage>
</organism>
<keyword evidence="4" id="KW-1185">Reference proteome</keyword>
<keyword evidence="1" id="KW-0479">Metal-binding</keyword>
<reference evidence="5" key="1">
    <citation type="submission" date="2025-08" db="UniProtKB">
        <authorList>
            <consortium name="RefSeq"/>
        </authorList>
    </citation>
    <scope>IDENTIFICATION</scope>
    <source>
        <tissue evidence="5">Leaves</tissue>
    </source>
</reference>
<dbReference type="PANTHER" id="PTHR31150">
    <property type="entry name" value="EXPRESSED PROTEIN"/>
    <property type="match status" value="1"/>
</dbReference>
<keyword evidence="1" id="KW-0862">Zinc</keyword>
<evidence type="ECO:0000256" key="2">
    <source>
        <dbReference type="SAM" id="MobiDB-lite"/>
    </source>
</evidence>
<feature type="region of interest" description="Disordered" evidence="2">
    <location>
        <begin position="1"/>
        <end position="33"/>
    </location>
</feature>
<evidence type="ECO:0000259" key="3">
    <source>
        <dbReference type="PROSITE" id="PS50089"/>
    </source>
</evidence>
<feature type="domain" description="RING-type" evidence="3">
    <location>
        <begin position="212"/>
        <end position="274"/>
    </location>
</feature>
<dbReference type="InterPro" id="IPR013083">
    <property type="entry name" value="Znf_RING/FYVE/PHD"/>
</dbReference>
<evidence type="ECO:0000313" key="4">
    <source>
        <dbReference type="Proteomes" id="UP001652660"/>
    </source>
</evidence>
<protein>
    <recommendedName>
        <fullName evidence="3">RING-type domain-containing protein</fullName>
    </recommendedName>
</protein>
<feature type="region of interest" description="Disordered" evidence="2">
    <location>
        <begin position="46"/>
        <end position="74"/>
    </location>
</feature>
<proteinExistence type="predicted"/>
<dbReference type="Proteomes" id="UP001652660">
    <property type="component" value="Chromosome 6e"/>
</dbReference>
<dbReference type="RefSeq" id="XP_071912522.1">
    <property type="nucleotide sequence ID" value="XM_072056421.1"/>
</dbReference>
<feature type="compositionally biased region" description="Basic and acidic residues" evidence="2">
    <location>
        <begin position="57"/>
        <end position="74"/>
    </location>
</feature>
<dbReference type="PANTHER" id="PTHR31150:SF6">
    <property type="entry name" value="ZINC ION BINDING PROTEIN"/>
    <property type="match status" value="1"/>
</dbReference>
<evidence type="ECO:0000313" key="5">
    <source>
        <dbReference type="RefSeq" id="XP_071912522.1"/>
    </source>
</evidence>
<dbReference type="GeneID" id="140010049"/>
<feature type="region of interest" description="Disordered" evidence="2">
    <location>
        <begin position="99"/>
        <end position="195"/>
    </location>
</feature>
<evidence type="ECO:0000256" key="1">
    <source>
        <dbReference type="PROSITE-ProRule" id="PRU00175"/>
    </source>
</evidence>
<accession>A0ABM4UZ02</accession>
<gene>
    <name evidence="5" type="primary">LOC140010049</name>
</gene>
<feature type="compositionally biased region" description="Pro residues" evidence="2">
    <location>
        <begin position="179"/>
        <end position="190"/>
    </location>
</feature>
<name>A0ABM4UZ02_COFAR</name>
<feature type="compositionally biased region" description="Low complexity" evidence="2">
    <location>
        <begin position="157"/>
        <end position="167"/>
    </location>
</feature>